<organism evidence="1 2">
    <name type="scientific">Colletotrichum limetticola</name>
    <dbReference type="NCBI Taxonomy" id="1209924"/>
    <lineage>
        <taxon>Eukaryota</taxon>
        <taxon>Fungi</taxon>
        <taxon>Dikarya</taxon>
        <taxon>Ascomycota</taxon>
        <taxon>Pezizomycotina</taxon>
        <taxon>Sordariomycetes</taxon>
        <taxon>Hypocreomycetidae</taxon>
        <taxon>Glomerellales</taxon>
        <taxon>Glomerellaceae</taxon>
        <taxon>Colletotrichum</taxon>
        <taxon>Colletotrichum acutatum species complex</taxon>
    </lineage>
</organism>
<keyword evidence="2" id="KW-1185">Reference proteome</keyword>
<dbReference type="InterPro" id="IPR036770">
    <property type="entry name" value="Ankyrin_rpt-contain_sf"/>
</dbReference>
<gene>
    <name evidence="1" type="ORF">CLIM01_15058</name>
</gene>
<evidence type="ECO:0000313" key="1">
    <source>
        <dbReference type="EMBL" id="KAK0367586.1"/>
    </source>
</evidence>
<proteinExistence type="predicted"/>
<dbReference type="Proteomes" id="UP001169217">
    <property type="component" value="Unassembled WGS sequence"/>
</dbReference>
<reference evidence="1" key="1">
    <citation type="submission" date="2023-04" db="EMBL/GenBank/DDBJ databases">
        <title>Colletotrichum limetticola genome sequence.</title>
        <authorList>
            <person name="Baroncelli R."/>
        </authorList>
    </citation>
    <scope>NUCLEOTIDE SEQUENCE</scope>
    <source>
        <strain evidence="1">KLA-Anderson</strain>
    </source>
</reference>
<dbReference type="Gene3D" id="1.25.40.20">
    <property type="entry name" value="Ankyrin repeat-containing domain"/>
    <property type="match status" value="2"/>
</dbReference>
<dbReference type="PANTHER" id="PTHR24198">
    <property type="entry name" value="ANKYRIN REPEAT AND PROTEIN KINASE DOMAIN-CONTAINING PROTEIN"/>
    <property type="match status" value="1"/>
</dbReference>
<comment type="caution">
    <text evidence="1">The sequence shown here is derived from an EMBL/GenBank/DDBJ whole genome shotgun (WGS) entry which is preliminary data.</text>
</comment>
<accession>A0ABQ9P7J8</accession>
<dbReference type="PANTHER" id="PTHR24198:SF165">
    <property type="entry name" value="ANKYRIN REPEAT-CONTAINING PROTEIN-RELATED"/>
    <property type="match status" value="1"/>
</dbReference>
<evidence type="ECO:0008006" key="3">
    <source>
        <dbReference type="Google" id="ProtNLM"/>
    </source>
</evidence>
<evidence type="ECO:0000313" key="2">
    <source>
        <dbReference type="Proteomes" id="UP001169217"/>
    </source>
</evidence>
<sequence>MLDRLPPELVDIIFNDCDRPTRIRVLQCSQGFRKAFRPRIYRHNVLSERCSAARWAVTHCRDDAVAFRVVEASVYAGMDVWVPQFAITRTDMFSGRFVSKFSRILGQSAASLSPFAIAVLKRREELVTSILSMTSATQSHLDKLLAPDITTYLGKLTSDQPSSSSQLTPLHIASATGLDAVVKRILEETPSEAVSRDARGRTPLSYAVQCPLARSSTIQLLLRQQTDVYGKIAPENQADLLLKRCCRNGLFRLATRFLEYEVRCDLQHLLRLALLAPPASLPERSSSDRAVLIWRLIRRGANPNGMVRATDVDVGKRPLLFELAMTSYEATKCLLDIRGVDVNILDKYGQTALSRLLLENHSARKTVALLLERGAKLQPQSLGGIIRDTTFRTHQELVTLVSRRENTFELFRLLYKHCNSHSAKDQTEANFLASIPWESEILARMSDSDIKDIRKGNVFPISPYFDLTLAPKGHHGSQGQRQQDVAWE</sequence>
<dbReference type="SUPFAM" id="SSF48403">
    <property type="entry name" value="Ankyrin repeat"/>
    <property type="match status" value="1"/>
</dbReference>
<protein>
    <recommendedName>
        <fullName evidence="3">Ankyrin repeat protein</fullName>
    </recommendedName>
</protein>
<name>A0ABQ9P7J8_9PEZI</name>
<dbReference type="EMBL" id="JARUPT010001245">
    <property type="protein sequence ID" value="KAK0367586.1"/>
    <property type="molecule type" value="Genomic_DNA"/>
</dbReference>